<dbReference type="AlphaFoldDB" id="A0A4V3X9N0"/>
<proteinExistence type="predicted"/>
<dbReference type="Proteomes" id="UP000309038">
    <property type="component" value="Unassembled WGS sequence"/>
</dbReference>
<protein>
    <submittedName>
        <fullName evidence="1">Uncharacterized protein</fullName>
    </submittedName>
</protein>
<sequence length="79" mass="8619">MQFPDRRLNYLTRKADSLWQEVSQFQISPQDVAAGSHPNRSVPIPLQCSGSSVAGGVFWLPDTPTNMQVNGETVGAFLA</sequence>
<reference evidence="1 2" key="1">
    <citation type="submission" date="2019-02" db="EMBL/GenBank/DDBJ databases">
        <title>Genome sequencing of the rare red list fungi Phlebia centrifuga.</title>
        <authorList>
            <person name="Buettner E."/>
            <person name="Kellner H."/>
        </authorList>
    </citation>
    <scope>NUCLEOTIDE SEQUENCE [LARGE SCALE GENOMIC DNA]</scope>
    <source>
        <strain evidence="1 2">DSM 108282</strain>
    </source>
</reference>
<comment type="caution">
    <text evidence="1">The sequence shown here is derived from an EMBL/GenBank/DDBJ whole genome shotgun (WGS) entry which is preliminary data.</text>
</comment>
<dbReference type="EMBL" id="SGPJ01000392">
    <property type="protein sequence ID" value="THG94822.1"/>
    <property type="molecule type" value="Genomic_DNA"/>
</dbReference>
<accession>A0A4V3X9N0</accession>
<organism evidence="1 2">
    <name type="scientific">Hermanssonia centrifuga</name>
    <dbReference type="NCBI Taxonomy" id="98765"/>
    <lineage>
        <taxon>Eukaryota</taxon>
        <taxon>Fungi</taxon>
        <taxon>Dikarya</taxon>
        <taxon>Basidiomycota</taxon>
        <taxon>Agaricomycotina</taxon>
        <taxon>Agaricomycetes</taxon>
        <taxon>Polyporales</taxon>
        <taxon>Meruliaceae</taxon>
        <taxon>Hermanssonia</taxon>
    </lineage>
</organism>
<gene>
    <name evidence="1" type="ORF">EW026_g6724</name>
</gene>
<keyword evidence="2" id="KW-1185">Reference proteome</keyword>
<name>A0A4V3X9N0_9APHY</name>
<evidence type="ECO:0000313" key="2">
    <source>
        <dbReference type="Proteomes" id="UP000309038"/>
    </source>
</evidence>
<evidence type="ECO:0000313" key="1">
    <source>
        <dbReference type="EMBL" id="THG94822.1"/>
    </source>
</evidence>